<dbReference type="KEGG" id="mthd:A3224_06210"/>
<sequence>MATLAHWMAIAFYLATTAVAARALARGRQPDNKLLLGLLAAALAAHGISLYYTLLSPAGYRFDLLAILSLVAWTVNLLLWILAANRSLTLLILILAPMGALTELGAVHSWGGVAPREQLSTGIAVHALLSIAAYSLLALATLQALYLYYLNQQLHNHRPGGISRLLPPLQSMESLLFGLIAFGQLLLTASLLTGFLFVDDILGQHLVHKTTLSIVAWVLYSILLWGHWKLGWRGNTAVRWTLTAFATLMLAYFGSKLVLEVILQRG</sequence>
<reference evidence="2" key="1">
    <citation type="submission" date="2016-03" db="EMBL/GenBank/DDBJ databases">
        <authorList>
            <person name="Lee Y.-S."/>
            <person name="Choi Y.-L."/>
        </authorList>
    </citation>
    <scope>NUCLEOTIDE SEQUENCE [LARGE SCALE GENOMIC DNA]</scope>
    <source>
        <strain evidence="2">DAU221</strain>
    </source>
</reference>
<gene>
    <name evidence="1" type="ORF">A3224_06210</name>
</gene>
<organism evidence="1 2">
    <name type="scientific">Microbulbifer thermotolerans</name>
    <dbReference type="NCBI Taxonomy" id="252514"/>
    <lineage>
        <taxon>Bacteria</taxon>
        <taxon>Pseudomonadati</taxon>
        <taxon>Pseudomonadota</taxon>
        <taxon>Gammaproteobacteria</taxon>
        <taxon>Cellvibrionales</taxon>
        <taxon>Microbulbiferaceae</taxon>
        <taxon>Microbulbifer</taxon>
    </lineage>
</organism>
<dbReference type="Proteomes" id="UP000076077">
    <property type="component" value="Chromosome"/>
</dbReference>
<dbReference type="InterPro" id="IPR052372">
    <property type="entry name" value="YpjD/HemX"/>
</dbReference>
<keyword evidence="2" id="KW-1185">Reference proteome</keyword>
<dbReference type="STRING" id="252514.A3224_06210"/>
<evidence type="ECO:0000313" key="2">
    <source>
        <dbReference type="Proteomes" id="UP000076077"/>
    </source>
</evidence>
<accession>A0A143HLT6</accession>
<protein>
    <submittedName>
        <fullName evidence="1">Cytochrome C assembly protein</fullName>
    </submittedName>
</protein>
<dbReference type="OrthoDB" id="9780793at2"/>
<dbReference type="GeneID" id="76607646"/>
<proteinExistence type="predicted"/>
<dbReference type="RefSeq" id="WP_067152622.1">
    <property type="nucleotide sequence ID" value="NZ_CP014864.1"/>
</dbReference>
<dbReference type="EMBL" id="CP014864">
    <property type="protein sequence ID" value="AMX02232.1"/>
    <property type="molecule type" value="Genomic_DNA"/>
</dbReference>
<dbReference type="PANTHER" id="PTHR38034:SF1">
    <property type="entry name" value="INNER MEMBRANE PROTEIN YPJD"/>
    <property type="match status" value="1"/>
</dbReference>
<dbReference type="GO" id="GO:0020037">
    <property type="term" value="F:heme binding"/>
    <property type="evidence" value="ECO:0007669"/>
    <property type="project" value="InterPro"/>
</dbReference>
<dbReference type="AlphaFoldDB" id="A0A143HLT6"/>
<dbReference type="InterPro" id="IPR002541">
    <property type="entry name" value="Cyt_c_assembly"/>
</dbReference>
<evidence type="ECO:0000313" key="1">
    <source>
        <dbReference type="EMBL" id="AMX02232.1"/>
    </source>
</evidence>
<dbReference type="Pfam" id="PF01578">
    <property type="entry name" value="Cytochrom_C_asm"/>
    <property type="match status" value="1"/>
</dbReference>
<name>A0A143HLT6_MICTH</name>
<dbReference type="GO" id="GO:0017004">
    <property type="term" value="P:cytochrome complex assembly"/>
    <property type="evidence" value="ECO:0007669"/>
    <property type="project" value="InterPro"/>
</dbReference>
<dbReference type="PANTHER" id="PTHR38034">
    <property type="entry name" value="INNER MEMBRANE PROTEIN YPJD"/>
    <property type="match status" value="1"/>
</dbReference>
<dbReference type="GO" id="GO:0005886">
    <property type="term" value="C:plasma membrane"/>
    <property type="evidence" value="ECO:0007669"/>
    <property type="project" value="TreeGrafter"/>
</dbReference>